<proteinExistence type="inferred from homology"/>
<evidence type="ECO:0000256" key="7">
    <source>
        <dbReference type="ARBA" id="ARBA00023177"/>
    </source>
</evidence>
<evidence type="ECO:0000256" key="6">
    <source>
        <dbReference type="ARBA" id="ARBA00023136"/>
    </source>
</evidence>
<dbReference type="InterPro" id="IPR001905">
    <property type="entry name" value="Ammonium_transpt"/>
</dbReference>
<evidence type="ECO:0000256" key="9">
    <source>
        <dbReference type="SAM" id="MobiDB-lite"/>
    </source>
</evidence>
<evidence type="ECO:0000259" key="10">
    <source>
        <dbReference type="Pfam" id="PF00909"/>
    </source>
</evidence>
<comment type="similarity">
    <text evidence="2 8">Belongs to the ammonia transporter channel (TC 1.A.11.2) family.</text>
</comment>
<dbReference type="Proteomes" id="UP001212152">
    <property type="component" value="Unassembled WGS sequence"/>
</dbReference>
<dbReference type="InterPro" id="IPR018047">
    <property type="entry name" value="Ammonium_transpt_CS"/>
</dbReference>
<dbReference type="GO" id="GO:0005886">
    <property type="term" value="C:plasma membrane"/>
    <property type="evidence" value="ECO:0007669"/>
    <property type="project" value="UniProtKB-SubCell"/>
</dbReference>
<dbReference type="PANTHER" id="PTHR43029:SF10">
    <property type="entry name" value="AMMONIUM TRANSPORTER MEP2"/>
    <property type="match status" value="1"/>
</dbReference>
<organism evidence="11 12">
    <name type="scientific">Geranomyces variabilis</name>
    <dbReference type="NCBI Taxonomy" id="109894"/>
    <lineage>
        <taxon>Eukaryota</taxon>
        <taxon>Fungi</taxon>
        <taxon>Fungi incertae sedis</taxon>
        <taxon>Chytridiomycota</taxon>
        <taxon>Chytridiomycota incertae sedis</taxon>
        <taxon>Chytridiomycetes</taxon>
        <taxon>Spizellomycetales</taxon>
        <taxon>Powellomycetaceae</taxon>
        <taxon>Geranomyces</taxon>
    </lineage>
</organism>
<feature type="transmembrane region" description="Helical" evidence="8">
    <location>
        <begin position="214"/>
        <end position="231"/>
    </location>
</feature>
<feature type="transmembrane region" description="Helical" evidence="8">
    <location>
        <begin position="330"/>
        <end position="349"/>
    </location>
</feature>
<evidence type="ECO:0000256" key="3">
    <source>
        <dbReference type="ARBA" id="ARBA00022448"/>
    </source>
</evidence>
<keyword evidence="7 8" id="KW-0924">Ammonia transport</keyword>
<feature type="transmembrane region" description="Helical" evidence="8">
    <location>
        <begin position="361"/>
        <end position="384"/>
    </location>
</feature>
<keyword evidence="4 8" id="KW-0812">Transmembrane</keyword>
<evidence type="ECO:0000313" key="12">
    <source>
        <dbReference type="Proteomes" id="UP001212152"/>
    </source>
</evidence>
<feature type="transmembrane region" description="Helical" evidence="8">
    <location>
        <begin position="37"/>
        <end position="63"/>
    </location>
</feature>
<evidence type="ECO:0000313" key="11">
    <source>
        <dbReference type="EMBL" id="KAJ3171369.1"/>
    </source>
</evidence>
<feature type="transmembrane region" description="Helical" evidence="8">
    <location>
        <begin position="306"/>
        <end position="324"/>
    </location>
</feature>
<dbReference type="InterPro" id="IPR024041">
    <property type="entry name" value="NH4_transpt_AmtB-like_dom"/>
</dbReference>
<feature type="transmembrane region" description="Helical" evidence="8">
    <location>
        <begin position="75"/>
        <end position="97"/>
    </location>
</feature>
<keyword evidence="5 8" id="KW-1133">Transmembrane helix</keyword>
<feature type="transmembrane region" description="Helical" evidence="8">
    <location>
        <begin position="275"/>
        <end position="299"/>
    </location>
</feature>
<reference evidence="11" key="1">
    <citation type="submission" date="2020-05" db="EMBL/GenBank/DDBJ databases">
        <title>Phylogenomic resolution of chytrid fungi.</title>
        <authorList>
            <person name="Stajich J.E."/>
            <person name="Amses K."/>
            <person name="Simmons R."/>
            <person name="Seto K."/>
            <person name="Myers J."/>
            <person name="Bonds A."/>
            <person name="Quandt C.A."/>
            <person name="Barry K."/>
            <person name="Liu P."/>
            <person name="Grigoriev I."/>
            <person name="Longcore J.E."/>
            <person name="James T.Y."/>
        </authorList>
    </citation>
    <scope>NUCLEOTIDE SEQUENCE</scope>
    <source>
        <strain evidence="11">JEL0379</strain>
    </source>
</reference>
<accession>A0AAD5XM57</accession>
<feature type="domain" description="Ammonium transporter AmtB-like" evidence="10">
    <location>
        <begin position="43"/>
        <end position="458"/>
    </location>
</feature>
<dbReference type="InterPro" id="IPR029020">
    <property type="entry name" value="Ammonium/urea_transptr"/>
</dbReference>
<dbReference type="AlphaFoldDB" id="A0AAD5XM57"/>
<keyword evidence="6 8" id="KW-0472">Membrane</keyword>
<sequence length="508" mass="53529">MSAPATLVDSAGVAHVVSGTSLLLPATNGGSAPFTEIGYASTAFIILSSALVFLMTPGLGMFYSGMSRSKNALSLIMTSMLSMSVITIQWVLFGFSLSFSESGGRFMGDFSMGGFRNVGASALANTAPQIPAILFALYQMQFATITAALIFGSVAERIRLLPAMAFVFCWSTLVYNPVAYWTWSYRGWIKSMSCLDTLLDAPCSIGGLDFAGGGPVHIASGFAGLAYCLMAGKRHRSDDPFKAHNMTNVFLGLALLWYGWYGFNAGSALGATPRAAMAGVATTVAAAAGSIAWVAWDYVRHRKLSGLGFCSGAVAGLVGITPAAGFVAPWASIIIGAVTAVACNVACRLKTRFGFDDSLDAWGVHGVGGYVGGILTGVFAEKWIATLDGSTINGGWVDGNFIQVGYQLAGSTTIAAWSFCMSIIILFVIDKIPGLHIRPTAEEQIRGDDEEQMGEVAYEIVVSSAPSMRGSTAALSSAVKRAEKPVMSQEERRHSTETERQPSEIVLG</sequence>
<gene>
    <name evidence="11" type="ORF">HDU87_008326</name>
</gene>
<keyword evidence="3 8" id="KW-0813">Transport</keyword>
<evidence type="ECO:0000256" key="4">
    <source>
        <dbReference type="ARBA" id="ARBA00022692"/>
    </source>
</evidence>
<dbReference type="PANTHER" id="PTHR43029">
    <property type="entry name" value="AMMONIUM TRANSPORTER MEP2"/>
    <property type="match status" value="1"/>
</dbReference>
<name>A0AAD5XM57_9FUNG</name>
<protein>
    <recommendedName>
        <fullName evidence="8">Ammonium transporter</fullName>
    </recommendedName>
</protein>
<evidence type="ECO:0000256" key="1">
    <source>
        <dbReference type="ARBA" id="ARBA00004141"/>
    </source>
</evidence>
<comment type="caution">
    <text evidence="11">The sequence shown here is derived from an EMBL/GenBank/DDBJ whole genome shotgun (WGS) entry which is preliminary data.</text>
</comment>
<feature type="transmembrane region" description="Helical" evidence="8">
    <location>
        <begin position="404"/>
        <end position="429"/>
    </location>
</feature>
<dbReference type="PROSITE" id="PS01219">
    <property type="entry name" value="AMMONIUM_TRANSP"/>
    <property type="match status" value="1"/>
</dbReference>
<comment type="subcellular location">
    <subcellularLocation>
        <location evidence="8">Cell membrane</location>
        <topology evidence="8">Multi-pass membrane protein</topology>
    </subcellularLocation>
    <subcellularLocation>
        <location evidence="1">Membrane</location>
        <topology evidence="1">Multi-pass membrane protein</topology>
    </subcellularLocation>
</comment>
<feature type="region of interest" description="Disordered" evidence="9">
    <location>
        <begin position="467"/>
        <end position="508"/>
    </location>
</feature>
<feature type="transmembrane region" description="Helical" evidence="8">
    <location>
        <begin position="130"/>
        <end position="151"/>
    </location>
</feature>
<dbReference type="Pfam" id="PF00909">
    <property type="entry name" value="Ammonium_transp"/>
    <property type="match status" value="1"/>
</dbReference>
<feature type="compositionally biased region" description="Basic and acidic residues" evidence="9">
    <location>
        <begin position="480"/>
        <end position="502"/>
    </location>
</feature>
<feature type="transmembrane region" description="Helical" evidence="8">
    <location>
        <begin position="243"/>
        <end position="263"/>
    </location>
</feature>
<feature type="transmembrane region" description="Helical" evidence="8">
    <location>
        <begin position="163"/>
        <end position="183"/>
    </location>
</feature>
<dbReference type="EMBL" id="JADGJQ010000086">
    <property type="protein sequence ID" value="KAJ3171369.1"/>
    <property type="molecule type" value="Genomic_DNA"/>
</dbReference>
<dbReference type="SUPFAM" id="SSF111352">
    <property type="entry name" value="Ammonium transporter"/>
    <property type="match status" value="1"/>
</dbReference>
<evidence type="ECO:0000256" key="8">
    <source>
        <dbReference type="RuleBase" id="RU362002"/>
    </source>
</evidence>
<evidence type="ECO:0000256" key="2">
    <source>
        <dbReference type="ARBA" id="ARBA00005887"/>
    </source>
</evidence>
<dbReference type="NCBIfam" id="TIGR00836">
    <property type="entry name" value="amt"/>
    <property type="match status" value="1"/>
</dbReference>
<evidence type="ECO:0000256" key="5">
    <source>
        <dbReference type="ARBA" id="ARBA00022989"/>
    </source>
</evidence>
<dbReference type="GO" id="GO:0008519">
    <property type="term" value="F:ammonium channel activity"/>
    <property type="evidence" value="ECO:0007669"/>
    <property type="project" value="InterPro"/>
</dbReference>
<dbReference type="Gene3D" id="1.10.3430.10">
    <property type="entry name" value="Ammonium transporter AmtB like domains"/>
    <property type="match status" value="1"/>
</dbReference>
<keyword evidence="12" id="KW-1185">Reference proteome</keyword>